<name>A0AAV1BYH9_OLDCO</name>
<reference evidence="2" key="1">
    <citation type="submission" date="2023-03" db="EMBL/GenBank/DDBJ databases">
        <authorList>
            <person name="Julca I."/>
        </authorList>
    </citation>
    <scope>NUCLEOTIDE SEQUENCE</scope>
</reference>
<proteinExistence type="predicted"/>
<dbReference type="InterPro" id="IPR056592">
    <property type="entry name" value="Beta-prop_At3g26010-like"/>
</dbReference>
<feature type="domain" description="F-box protein At3g26010-like beta-propeller" evidence="1">
    <location>
        <begin position="166"/>
        <end position="306"/>
    </location>
</feature>
<accession>A0AAV1BYH9</accession>
<evidence type="ECO:0000259" key="1">
    <source>
        <dbReference type="Pfam" id="PF24750"/>
    </source>
</evidence>
<keyword evidence="3" id="KW-1185">Reference proteome</keyword>
<dbReference type="PANTHER" id="PTHR31672">
    <property type="entry name" value="BNACNNG10540D PROTEIN"/>
    <property type="match status" value="1"/>
</dbReference>
<evidence type="ECO:0000313" key="3">
    <source>
        <dbReference type="Proteomes" id="UP001161247"/>
    </source>
</evidence>
<sequence length="306" mass="35837">MENRSSERKTSEDCDLPEWFLLELLFKLPFEETAPFITKVNLFSVEFKFDEGHKDDGKISASLRYPERHFFTLPTPPPEGLDPTRTITTTITERITRRSFFTLATDKGFLVLRVCLWTTKGGNVRSGLTLVIFTYAVLRRMSGLAYPFHHNTSLVRRLQVCYNQLGWRIGFITQVEAGILTSYKVVILGDSHDLELFSSETRRWQKFYFPHAGEDLFTTPVHLNNTLYWLHRENYGDDHSQILAYNPTDIRIIKLPTNVARFSDYIIGVCEGRLKYCEQFSQDPNQRDYKCFNVWELGEEDSRWQM</sequence>
<evidence type="ECO:0000313" key="2">
    <source>
        <dbReference type="EMBL" id="CAI9088177.1"/>
    </source>
</evidence>
<dbReference type="Pfam" id="PF24750">
    <property type="entry name" value="b-prop_At3g26010-like"/>
    <property type="match status" value="1"/>
</dbReference>
<dbReference type="EMBL" id="OX459118">
    <property type="protein sequence ID" value="CAI9088177.1"/>
    <property type="molecule type" value="Genomic_DNA"/>
</dbReference>
<organism evidence="2 3">
    <name type="scientific">Oldenlandia corymbosa var. corymbosa</name>
    <dbReference type="NCBI Taxonomy" id="529605"/>
    <lineage>
        <taxon>Eukaryota</taxon>
        <taxon>Viridiplantae</taxon>
        <taxon>Streptophyta</taxon>
        <taxon>Embryophyta</taxon>
        <taxon>Tracheophyta</taxon>
        <taxon>Spermatophyta</taxon>
        <taxon>Magnoliopsida</taxon>
        <taxon>eudicotyledons</taxon>
        <taxon>Gunneridae</taxon>
        <taxon>Pentapetalae</taxon>
        <taxon>asterids</taxon>
        <taxon>lamiids</taxon>
        <taxon>Gentianales</taxon>
        <taxon>Rubiaceae</taxon>
        <taxon>Rubioideae</taxon>
        <taxon>Spermacoceae</taxon>
        <taxon>Hedyotis-Oldenlandia complex</taxon>
        <taxon>Oldenlandia</taxon>
    </lineage>
</organism>
<dbReference type="AlphaFoldDB" id="A0AAV1BYH9"/>
<dbReference type="InterPro" id="IPR050796">
    <property type="entry name" value="SCF_F-box_component"/>
</dbReference>
<dbReference type="Proteomes" id="UP001161247">
    <property type="component" value="Chromosome 1"/>
</dbReference>
<protein>
    <submittedName>
        <fullName evidence="2">OLC1v1022433C1</fullName>
    </submittedName>
</protein>
<gene>
    <name evidence="2" type="ORF">OLC1_LOCUS809</name>
</gene>